<comment type="caution">
    <text evidence="1">The sequence shown here is derived from an EMBL/GenBank/DDBJ whole genome shotgun (WGS) entry which is preliminary data.</text>
</comment>
<proteinExistence type="predicted"/>
<gene>
    <name evidence="1" type="ORF">XthCFBP4691_04960</name>
</gene>
<dbReference type="EMBL" id="MIGX01000013">
    <property type="protein sequence ID" value="PPT92226.1"/>
    <property type="molecule type" value="Genomic_DNA"/>
</dbReference>
<accession>A0A2S6ZJ67</accession>
<sequence>MKLFGDLRALPAELQLIPGQLSDPIALQGNDTYRVRITPTDMVSRFGPIYSLVLSDAKGTALEQMNIGSDTTAVFPRFGVQAYVLSIEQAM</sequence>
<keyword evidence="2" id="KW-1185">Reference proteome</keyword>
<reference evidence="1 2" key="1">
    <citation type="submission" date="2016-08" db="EMBL/GenBank/DDBJ databases">
        <title>Evolution of the type three secretion system and type three effector repertoires in Xanthomonas.</title>
        <authorList>
            <person name="Merda D."/>
            <person name="Briand M."/>
            <person name="Bosis E."/>
            <person name="Rousseau C."/>
            <person name="Portier P."/>
            <person name="Jacques M.-A."/>
            <person name="Fischer-Le Saux M."/>
        </authorList>
    </citation>
    <scope>NUCLEOTIDE SEQUENCE [LARGE SCALE GENOMIC DNA]</scope>
    <source>
        <strain evidence="1 2">CFBP 4691</strain>
    </source>
</reference>
<name>A0A2S6ZJ67_9XANT</name>
<protein>
    <submittedName>
        <fullName evidence="1">Uncharacterized protein</fullName>
    </submittedName>
</protein>
<organism evidence="1 2">
    <name type="scientific">Xanthomonas theicola</name>
    <dbReference type="NCBI Taxonomy" id="56464"/>
    <lineage>
        <taxon>Bacteria</taxon>
        <taxon>Pseudomonadati</taxon>
        <taxon>Pseudomonadota</taxon>
        <taxon>Gammaproteobacteria</taxon>
        <taxon>Lysobacterales</taxon>
        <taxon>Lysobacteraceae</taxon>
        <taxon>Xanthomonas</taxon>
    </lineage>
</organism>
<dbReference type="AlphaFoldDB" id="A0A2S6ZJ67"/>
<evidence type="ECO:0000313" key="1">
    <source>
        <dbReference type="EMBL" id="PPT92226.1"/>
    </source>
</evidence>
<evidence type="ECO:0000313" key="2">
    <source>
        <dbReference type="Proteomes" id="UP000239898"/>
    </source>
</evidence>
<dbReference type="Proteomes" id="UP000239898">
    <property type="component" value="Unassembled WGS sequence"/>
</dbReference>